<sequence length="452" mass="48434">MRARTGFCSRLREFRSDRSGNFALATAAVASALVAGGGFAMNLAQITLTRSNLSNALDSAVTSTARDLTTGKVAPDDVDALVLAFVKANGSTGFANQDRITLDRVTIDRQARTVSAVASTEIDLAFPVFKASASRLIQVESTALYSDRKIEVAMMLDITGSMSGRKLRDLQAAASNVVDTFLSGQNATDPRVRLAIVPYADAVNTGVLAPVVHVEAGFTTGEPPVLEDNGFVSASLRKTGLLLDGSRRPDSCATERKGAQQFTDASPRKAMVNRDYRLAFCPSAALEPLTADASRLKATIGAFRASGHTAGHIGIQWSWYMLSRKWADVLPAGSRPLASNAKKVGKFAILMTDGEFNTAFAGVPRGGTTKGGQSRRSRNQAERLCEEMKKQGIEIFTVGFQLRERNAKQVMQACASPDRGSIQHYFEAASGQELDAAFQEIASNIERLAIIK</sequence>
<dbReference type="AlphaFoldDB" id="A0A844QEA8"/>
<organism evidence="2 3">
    <name type="scientific">Nitratireductor arenosus</name>
    <dbReference type="NCBI Taxonomy" id="2682096"/>
    <lineage>
        <taxon>Bacteria</taxon>
        <taxon>Pseudomonadati</taxon>
        <taxon>Pseudomonadota</taxon>
        <taxon>Alphaproteobacteria</taxon>
        <taxon>Hyphomicrobiales</taxon>
        <taxon>Phyllobacteriaceae</taxon>
        <taxon>Nitratireductor</taxon>
    </lineage>
</organism>
<dbReference type="SMART" id="SM00327">
    <property type="entry name" value="VWA"/>
    <property type="match status" value="1"/>
</dbReference>
<dbReference type="PROSITE" id="PS50234">
    <property type="entry name" value="VWFA"/>
    <property type="match status" value="1"/>
</dbReference>
<gene>
    <name evidence="2" type="ORF">GN330_03555</name>
</gene>
<name>A0A844QEA8_9HYPH</name>
<dbReference type="RefSeq" id="WP_156711274.1">
    <property type="nucleotide sequence ID" value="NZ_WPHG01000001.1"/>
</dbReference>
<proteinExistence type="predicted"/>
<evidence type="ECO:0000313" key="3">
    <source>
        <dbReference type="Proteomes" id="UP000463224"/>
    </source>
</evidence>
<feature type="domain" description="VWFA" evidence="1">
    <location>
        <begin position="151"/>
        <end position="441"/>
    </location>
</feature>
<evidence type="ECO:0000259" key="1">
    <source>
        <dbReference type="PROSITE" id="PS50234"/>
    </source>
</evidence>
<accession>A0A844QEA8</accession>
<dbReference type="Gene3D" id="3.40.50.410">
    <property type="entry name" value="von Willebrand factor, type A domain"/>
    <property type="match status" value="2"/>
</dbReference>
<keyword evidence="3" id="KW-1185">Reference proteome</keyword>
<protein>
    <submittedName>
        <fullName evidence="2">VWA domain-containing protein</fullName>
    </submittedName>
</protein>
<dbReference type="SUPFAM" id="SSF53300">
    <property type="entry name" value="vWA-like"/>
    <property type="match status" value="1"/>
</dbReference>
<dbReference type="InterPro" id="IPR002035">
    <property type="entry name" value="VWF_A"/>
</dbReference>
<comment type="caution">
    <text evidence="2">The sequence shown here is derived from an EMBL/GenBank/DDBJ whole genome shotgun (WGS) entry which is preliminary data.</text>
</comment>
<dbReference type="EMBL" id="WPHG01000001">
    <property type="protein sequence ID" value="MVA96321.1"/>
    <property type="molecule type" value="Genomic_DNA"/>
</dbReference>
<reference evidence="2 3" key="1">
    <citation type="submission" date="2019-12" db="EMBL/GenBank/DDBJ databases">
        <title>Nitratireductor arenosus sp. nov., Isolated from sea sand, Jeju island, South Korea.</title>
        <authorList>
            <person name="Kim W."/>
        </authorList>
    </citation>
    <scope>NUCLEOTIDE SEQUENCE [LARGE SCALE GENOMIC DNA]</scope>
    <source>
        <strain evidence="2 3">CAU 1489</strain>
    </source>
</reference>
<evidence type="ECO:0000313" key="2">
    <source>
        <dbReference type="EMBL" id="MVA96321.1"/>
    </source>
</evidence>
<dbReference type="InterPro" id="IPR036465">
    <property type="entry name" value="vWFA_dom_sf"/>
</dbReference>
<dbReference type="Proteomes" id="UP000463224">
    <property type="component" value="Unassembled WGS sequence"/>
</dbReference>